<evidence type="ECO:0000313" key="2">
    <source>
        <dbReference type="EMBL" id="RST26447.1"/>
    </source>
</evidence>
<dbReference type="GO" id="GO:0015666">
    <property type="term" value="F:restriction endodeoxyribonuclease activity"/>
    <property type="evidence" value="ECO:0007669"/>
    <property type="project" value="TreeGrafter"/>
</dbReference>
<dbReference type="OrthoDB" id="9803736at2"/>
<keyword evidence="2" id="KW-0378">Hydrolase</keyword>
<comment type="caution">
    <text evidence="2">The sequence shown here is derived from an EMBL/GenBank/DDBJ whole genome shotgun (WGS) entry which is preliminary data.</text>
</comment>
<dbReference type="RefSeq" id="WP_126720326.1">
    <property type="nucleotide sequence ID" value="NZ_RWJF01000002.1"/>
</dbReference>
<dbReference type="Proteomes" id="UP000274661">
    <property type="component" value="Unassembled WGS sequence"/>
</dbReference>
<protein>
    <submittedName>
        <fullName evidence="2">Restriction endonuclease</fullName>
    </submittedName>
</protein>
<keyword evidence="3" id="KW-1185">Reference proteome</keyword>
<keyword evidence="2" id="KW-0255">Endonuclease</keyword>
<dbReference type="GO" id="GO:0009307">
    <property type="term" value="P:DNA restriction-modification system"/>
    <property type="evidence" value="ECO:0007669"/>
    <property type="project" value="InterPro"/>
</dbReference>
<dbReference type="InterPro" id="IPR007560">
    <property type="entry name" value="Restrct_endonuc_IV_Mrr"/>
</dbReference>
<dbReference type="AlphaFoldDB" id="A0A3R9YI67"/>
<organism evidence="2 3">
    <name type="scientific">Sphingomonas ginkgonis</name>
    <dbReference type="NCBI Taxonomy" id="2315330"/>
    <lineage>
        <taxon>Bacteria</taxon>
        <taxon>Pseudomonadati</taxon>
        <taxon>Pseudomonadota</taxon>
        <taxon>Alphaproteobacteria</taxon>
        <taxon>Sphingomonadales</taxon>
        <taxon>Sphingomonadaceae</taxon>
        <taxon>Sphingomonas</taxon>
    </lineage>
</organism>
<dbReference type="Pfam" id="PF04471">
    <property type="entry name" value="Mrr_cat"/>
    <property type="match status" value="1"/>
</dbReference>
<gene>
    <name evidence="2" type="ORF">HMF7854_15500</name>
</gene>
<proteinExistence type="predicted"/>
<dbReference type="InterPro" id="IPR011335">
    <property type="entry name" value="Restrct_endonuc-II-like"/>
</dbReference>
<dbReference type="PANTHER" id="PTHR30015:SF6">
    <property type="entry name" value="SLL1429 PROTEIN"/>
    <property type="match status" value="1"/>
</dbReference>
<dbReference type="PANTHER" id="PTHR30015">
    <property type="entry name" value="MRR RESTRICTION SYSTEM PROTEIN"/>
    <property type="match status" value="1"/>
</dbReference>
<dbReference type="GO" id="GO:0003677">
    <property type="term" value="F:DNA binding"/>
    <property type="evidence" value="ECO:0007669"/>
    <property type="project" value="InterPro"/>
</dbReference>
<dbReference type="Gene3D" id="3.40.1350.10">
    <property type="match status" value="1"/>
</dbReference>
<reference evidence="2 3" key="1">
    <citation type="submission" date="2018-12" db="EMBL/GenBank/DDBJ databases">
        <title>Sphingomonas sp. HMF7854 Genome sequencing and assembly.</title>
        <authorList>
            <person name="Cha I."/>
            <person name="Kang H."/>
            <person name="Kim H."/>
            <person name="Kang J."/>
            <person name="Joh K."/>
        </authorList>
    </citation>
    <scope>NUCLEOTIDE SEQUENCE [LARGE SCALE GENOMIC DNA]</scope>
    <source>
        <strain evidence="2 3">HMF7854</strain>
    </source>
</reference>
<dbReference type="SUPFAM" id="SSF52980">
    <property type="entry name" value="Restriction endonuclease-like"/>
    <property type="match status" value="1"/>
</dbReference>
<sequence length="352" mass="39250">MWPFSKAKVAEPPRSVTVLSRETLEAGILAGKGDGVHMAVLYATMLGFGHELLREPAAISEFITFIQRPPDFTPDGIQRAVSRVIHDADVMCRGQSFDVLTYGPQGNQNAHLRPLLDPYRRAIEKHGAAQVFAAANFDVGTFIQKVALERRERDVRAILGKLDEKRPYLAPLLMRARAKGRNKYGDLDYTEFFSELTNFLKTYFNETNLPFFYTYLPLMLCLEHIEPWMVETEDGLSMPVDGIDFEHWCAARIEEQGWVVRVSKASGDQGIDIEAMRGGKLVAIQCKRYTQPIGNKSVQEAYTGATHYRADRAVVIGTGGYTRAAIELAENTGVILIDAENIAAFTELVSVG</sequence>
<keyword evidence="2" id="KW-0540">Nuclease</keyword>
<dbReference type="InterPro" id="IPR052906">
    <property type="entry name" value="Type_IV_Methyl-Rstrct_Enzyme"/>
</dbReference>
<dbReference type="EMBL" id="RWJF01000002">
    <property type="protein sequence ID" value="RST26447.1"/>
    <property type="molecule type" value="Genomic_DNA"/>
</dbReference>
<name>A0A3R9YI67_9SPHN</name>
<evidence type="ECO:0000313" key="3">
    <source>
        <dbReference type="Proteomes" id="UP000274661"/>
    </source>
</evidence>
<accession>A0A3R9YI67</accession>
<evidence type="ECO:0000259" key="1">
    <source>
        <dbReference type="Pfam" id="PF04471"/>
    </source>
</evidence>
<feature type="domain" description="Restriction endonuclease type IV Mrr" evidence="1">
    <location>
        <begin position="241"/>
        <end position="344"/>
    </location>
</feature>
<dbReference type="InterPro" id="IPR011856">
    <property type="entry name" value="tRNA_endonuc-like_dom_sf"/>
</dbReference>